<dbReference type="Gene3D" id="3.40.50.10810">
    <property type="entry name" value="Tandem AAA-ATPase domain"/>
    <property type="match status" value="1"/>
</dbReference>
<dbReference type="GO" id="GO:0031297">
    <property type="term" value="P:replication fork processing"/>
    <property type="evidence" value="ECO:0007669"/>
    <property type="project" value="TreeGrafter"/>
</dbReference>
<proteinExistence type="predicted"/>
<dbReference type="EMBL" id="MH588547">
    <property type="protein sequence ID" value="AXQ69793.1"/>
    <property type="molecule type" value="Genomic_DNA"/>
</dbReference>
<dbReference type="PROSITE" id="PS51194">
    <property type="entry name" value="HELICASE_CTER"/>
    <property type="match status" value="1"/>
</dbReference>
<dbReference type="SMART" id="SM00487">
    <property type="entry name" value="DEXDc"/>
    <property type="match status" value="1"/>
</dbReference>
<evidence type="ECO:0000313" key="4">
    <source>
        <dbReference type="EMBL" id="AXQ69793.1"/>
    </source>
</evidence>
<dbReference type="SUPFAM" id="SSF52540">
    <property type="entry name" value="P-loop containing nucleoside triphosphate hydrolases"/>
    <property type="match status" value="2"/>
</dbReference>
<dbReference type="GO" id="GO:0004386">
    <property type="term" value="F:helicase activity"/>
    <property type="evidence" value="ECO:0007669"/>
    <property type="project" value="UniProtKB-KW"/>
</dbReference>
<keyword evidence="5" id="KW-1185">Reference proteome</keyword>
<dbReference type="CDD" id="cd18793">
    <property type="entry name" value="SF2_C_SNF"/>
    <property type="match status" value="1"/>
</dbReference>
<dbReference type="InterPro" id="IPR000330">
    <property type="entry name" value="SNF2_N"/>
</dbReference>
<dbReference type="Pfam" id="PF00271">
    <property type="entry name" value="Helicase_C"/>
    <property type="match status" value="1"/>
</dbReference>
<dbReference type="SMART" id="SM00490">
    <property type="entry name" value="HELICc"/>
    <property type="match status" value="1"/>
</dbReference>
<sequence>MARIDYRNGRFVGLGTYEERIIWQKAGFTLDADSKPRAWVAANLDIATAVEGVVWTEAAISAASLQRAHSIDSLERSYQAFTDFEPPIPQALKDQGIGPFPFQKAGVEYILMRKDTLVGDQPGLGKTIQAILGGNSIGVYTDDAPITSALVVVPASLKENWRREWVKWQTQGLTVGIAEASFVEKVPDGYFKNGKPRFKRVKRVDVWPDTDVVIINYEILDRFTARIKEREWDYLVCDEAHALKTPDSLRTLFICGGVQPADFKKGRRLPVTWKPIEARRRVFLTGTPMMSRPAEFWSIVKAFDPTGLGRNQEAFYYRYCGAYRTHHGLDTSGATNLKELGEKLRRTFMIRRLKREVLPELPPKTRSIVALDSAEIRDLVTKEDELAQSLRLFEHMMAAPDPNKVFNSVEDYEAFQGQMIADRAKALGLDMAMGDGEQKTDARKLNMDFASAVLGLEPPAVKIDFEEIAQVRRELGMAKVKAAIDWIKTFLDGGEKLVVFAYHTDVVEALIEGLKKYNPAYIYGKVPQRERQNMVDAFQQTDRCRVIIGNIHAMGVGHTLTTAHDVAFVELDWTPAMMEQCEDRVCRIGQTSDKIFIYYLVANGSLDARIAQALKVKEDNIVETIG</sequence>
<dbReference type="GO" id="GO:0006281">
    <property type="term" value="P:DNA repair"/>
    <property type="evidence" value="ECO:0007669"/>
    <property type="project" value="TreeGrafter"/>
</dbReference>
<dbReference type="InterPro" id="IPR038718">
    <property type="entry name" value="SNF2-like_sf"/>
</dbReference>
<evidence type="ECO:0000313" key="5">
    <source>
        <dbReference type="Proteomes" id="UP000259683"/>
    </source>
</evidence>
<name>A0A385EDE6_9CAUD</name>
<dbReference type="Proteomes" id="UP000259683">
    <property type="component" value="Segment"/>
</dbReference>
<feature type="domain" description="Helicase C-terminal" evidence="3">
    <location>
        <begin position="483"/>
        <end position="626"/>
    </location>
</feature>
<reference evidence="4" key="1">
    <citation type="submission" date="2018-07" db="EMBL/GenBank/DDBJ databases">
        <authorList>
            <person name="Wilson K.M."/>
            <person name="Ely B."/>
        </authorList>
    </citation>
    <scope>NUCLEOTIDE SEQUENCE</scope>
</reference>
<dbReference type="InterPro" id="IPR049730">
    <property type="entry name" value="SNF2/RAD54-like_C"/>
</dbReference>
<dbReference type="GO" id="GO:0016787">
    <property type="term" value="F:hydrolase activity"/>
    <property type="evidence" value="ECO:0007669"/>
    <property type="project" value="UniProtKB-KW"/>
</dbReference>
<dbReference type="PANTHER" id="PTHR45766:SF6">
    <property type="entry name" value="SWI_SNF-RELATED MATRIX-ASSOCIATED ACTIN-DEPENDENT REGULATOR OF CHROMATIN SUBFAMILY A-LIKE PROTEIN 1"/>
    <property type="match status" value="1"/>
</dbReference>
<gene>
    <name evidence="4" type="ORF">CcrSC_gp211c</name>
</gene>
<evidence type="ECO:0000256" key="1">
    <source>
        <dbReference type="ARBA" id="ARBA00022801"/>
    </source>
</evidence>
<keyword evidence="4" id="KW-0547">Nucleotide-binding</keyword>
<dbReference type="InterPro" id="IPR001650">
    <property type="entry name" value="Helicase_C-like"/>
</dbReference>
<dbReference type="PROSITE" id="PS51192">
    <property type="entry name" value="HELICASE_ATP_BIND_1"/>
    <property type="match status" value="1"/>
</dbReference>
<protein>
    <submittedName>
        <fullName evidence="4">DNA helicase</fullName>
    </submittedName>
</protein>
<dbReference type="InterPro" id="IPR014001">
    <property type="entry name" value="Helicase_ATP-bd"/>
</dbReference>
<dbReference type="Gene3D" id="3.40.50.300">
    <property type="entry name" value="P-loop containing nucleotide triphosphate hydrolases"/>
    <property type="match status" value="1"/>
</dbReference>
<evidence type="ECO:0000259" key="3">
    <source>
        <dbReference type="PROSITE" id="PS51194"/>
    </source>
</evidence>
<dbReference type="InterPro" id="IPR027417">
    <property type="entry name" value="P-loop_NTPase"/>
</dbReference>
<feature type="domain" description="Helicase ATP-binding" evidence="2">
    <location>
        <begin position="107"/>
        <end position="306"/>
    </location>
</feature>
<keyword evidence="1" id="KW-0378">Hydrolase</keyword>
<dbReference type="GO" id="GO:0005524">
    <property type="term" value="F:ATP binding"/>
    <property type="evidence" value="ECO:0007669"/>
    <property type="project" value="InterPro"/>
</dbReference>
<dbReference type="Pfam" id="PF00176">
    <property type="entry name" value="SNF2-rel_dom"/>
    <property type="match status" value="1"/>
</dbReference>
<evidence type="ECO:0000259" key="2">
    <source>
        <dbReference type="PROSITE" id="PS51192"/>
    </source>
</evidence>
<accession>A0A385EDE6</accession>
<dbReference type="PANTHER" id="PTHR45766">
    <property type="entry name" value="DNA ANNEALING HELICASE AND ENDONUCLEASE ZRANB3 FAMILY MEMBER"/>
    <property type="match status" value="1"/>
</dbReference>
<reference evidence="4" key="2">
    <citation type="submission" date="2021-07" db="EMBL/GenBank/DDBJ databases">
        <title>Giant CbK-like Caulobacter bacteriophages have genetically divergent genomes.</title>
        <authorList>
            <person name="Wilson K."/>
            <person name="Ely B."/>
        </authorList>
    </citation>
    <scope>NUCLEOTIDE SEQUENCE</scope>
</reference>
<organism evidence="4 5">
    <name type="scientific">Caulobacter phage CcrSC</name>
    <dbReference type="NCBI Taxonomy" id="2283272"/>
    <lineage>
        <taxon>Viruses</taxon>
        <taxon>Duplodnaviria</taxon>
        <taxon>Heunggongvirae</taxon>
        <taxon>Uroviricota</taxon>
        <taxon>Caudoviricetes</taxon>
        <taxon>Jeanschmidtviridae</taxon>
        <taxon>Bertelyvirus</taxon>
        <taxon>Bertelyvirus SC</taxon>
    </lineage>
</organism>
<keyword evidence="4" id="KW-0347">Helicase</keyword>
<keyword evidence="4" id="KW-0067">ATP-binding</keyword>